<dbReference type="GO" id="GO:0042393">
    <property type="term" value="F:histone binding"/>
    <property type="evidence" value="ECO:0007669"/>
    <property type="project" value="TreeGrafter"/>
</dbReference>
<sequence>MSIYNGFYPLAIGRQPVDDSFSWINLLHQRVQQKDVSFVPLNALAVPLKQDFRESIDVGHLFLTRAHQYDTLRRKPKDVRWYADVDDMCGFYVLGNMKRCVNEKKFWVNILSRTVYSRDNIRVEPNMDGRVHIFPPITAVEYEKNTPDFKTERRLILEEAEAANQPSVGAEFDEKKDRLEETEFFVGQRLELLDNNDSSRLHVARIQEIRGRRWRVKIVQEDCPTDLYSMLNESQTEKDGTFWVDEESVFVFPVGFAAINGYNIVAKDDYITHTERIRDSVNAQQPPAYDPVDIQVTVLRREAIPRNLWSMIEEGQKFEFLDPLDAKQNELTVATVRKVCKTHGYVIVSADGSEEETVPIHLMSGYIFPVGYAEKYGMKLKKPSNFRGRFAWNKYLAQEGAVRIPEVLTKPMPSQERLDKFKIGAYLEAGDMNDNTSIHPARIVSHHGRVVRVFYEGYDSSHDAYFDIDSHNLFPIGFSEICNFKLQRPTVESSSSVQV</sequence>
<feature type="repeat" description="MBT" evidence="2">
    <location>
        <begin position="151"/>
        <end position="267"/>
    </location>
</feature>
<dbReference type="GO" id="GO:0005634">
    <property type="term" value="C:nucleus"/>
    <property type="evidence" value="ECO:0007669"/>
    <property type="project" value="InterPro"/>
</dbReference>
<dbReference type="SMART" id="SM00561">
    <property type="entry name" value="MBT"/>
    <property type="match status" value="3"/>
</dbReference>
<evidence type="ECO:0008006" key="5">
    <source>
        <dbReference type="Google" id="ProtNLM"/>
    </source>
</evidence>
<dbReference type="SUPFAM" id="SSF63748">
    <property type="entry name" value="Tudor/PWWP/MBT"/>
    <property type="match status" value="3"/>
</dbReference>
<dbReference type="InterPro" id="IPR050548">
    <property type="entry name" value="PcG_chromatin_remod_factors"/>
</dbReference>
<accession>A0A2G5T4L0</accession>
<evidence type="ECO:0000256" key="2">
    <source>
        <dbReference type="PROSITE-ProRule" id="PRU00459"/>
    </source>
</evidence>
<dbReference type="Gene3D" id="2.30.30.140">
    <property type="match status" value="3"/>
</dbReference>
<dbReference type="PANTHER" id="PTHR12247:SF139">
    <property type="entry name" value="ATHERIN-RELATED"/>
    <property type="match status" value="1"/>
</dbReference>
<dbReference type="EMBL" id="PDUG01000006">
    <property type="protein sequence ID" value="PIC22109.1"/>
    <property type="molecule type" value="Genomic_DNA"/>
</dbReference>
<dbReference type="InterPro" id="IPR004092">
    <property type="entry name" value="Mbt"/>
</dbReference>
<reference evidence="4" key="1">
    <citation type="submission" date="2017-10" db="EMBL/GenBank/DDBJ databases">
        <title>Rapid genome shrinkage in a self-fertile nematode reveals novel sperm competition proteins.</title>
        <authorList>
            <person name="Yin D."/>
            <person name="Schwarz E.M."/>
            <person name="Thomas C.G."/>
            <person name="Felde R.L."/>
            <person name="Korf I.F."/>
            <person name="Cutter A.D."/>
            <person name="Schartner C.M."/>
            <person name="Ralston E.J."/>
            <person name="Meyer B.J."/>
            <person name="Haag E.S."/>
        </authorList>
    </citation>
    <scope>NUCLEOTIDE SEQUENCE [LARGE SCALE GENOMIC DNA]</scope>
    <source>
        <strain evidence="4">JU1422</strain>
    </source>
</reference>
<dbReference type="OrthoDB" id="8188861at2759"/>
<name>A0A2G5T4L0_9PELO</name>
<dbReference type="Pfam" id="PF02820">
    <property type="entry name" value="MBT"/>
    <property type="match status" value="3"/>
</dbReference>
<dbReference type="AlphaFoldDB" id="A0A2G5T4L0"/>
<dbReference type="Proteomes" id="UP000230233">
    <property type="component" value="Chromosome X"/>
</dbReference>
<evidence type="ECO:0000313" key="3">
    <source>
        <dbReference type="EMBL" id="PIC22109.1"/>
    </source>
</evidence>
<keyword evidence="4" id="KW-1185">Reference proteome</keyword>
<evidence type="ECO:0000256" key="1">
    <source>
        <dbReference type="ARBA" id="ARBA00022737"/>
    </source>
</evidence>
<dbReference type="GO" id="GO:0003682">
    <property type="term" value="F:chromatin binding"/>
    <property type="evidence" value="ECO:0007669"/>
    <property type="project" value="TreeGrafter"/>
</dbReference>
<keyword evidence="1" id="KW-0677">Repeat</keyword>
<comment type="caution">
    <text evidence="3">The sequence shown here is derived from an EMBL/GenBank/DDBJ whole genome shotgun (WGS) entry which is preliminary data.</text>
</comment>
<feature type="repeat" description="MBT" evidence="2">
    <location>
        <begin position="390"/>
        <end position="489"/>
    </location>
</feature>
<dbReference type="PANTHER" id="PTHR12247">
    <property type="entry name" value="POLYCOMB GROUP PROTEIN"/>
    <property type="match status" value="1"/>
</dbReference>
<dbReference type="PROSITE" id="PS51079">
    <property type="entry name" value="MBT"/>
    <property type="match status" value="2"/>
</dbReference>
<organism evidence="3 4">
    <name type="scientific">Caenorhabditis nigoni</name>
    <dbReference type="NCBI Taxonomy" id="1611254"/>
    <lineage>
        <taxon>Eukaryota</taxon>
        <taxon>Metazoa</taxon>
        <taxon>Ecdysozoa</taxon>
        <taxon>Nematoda</taxon>
        <taxon>Chromadorea</taxon>
        <taxon>Rhabditida</taxon>
        <taxon>Rhabditina</taxon>
        <taxon>Rhabditomorpha</taxon>
        <taxon>Rhabditoidea</taxon>
        <taxon>Rhabditidae</taxon>
        <taxon>Peloderinae</taxon>
        <taxon>Caenorhabditis</taxon>
    </lineage>
</organism>
<dbReference type="GO" id="GO:0045892">
    <property type="term" value="P:negative regulation of DNA-templated transcription"/>
    <property type="evidence" value="ECO:0007669"/>
    <property type="project" value="TreeGrafter"/>
</dbReference>
<protein>
    <recommendedName>
        <fullName evidence="5">Tudor domain-containing protein</fullName>
    </recommendedName>
</protein>
<evidence type="ECO:0000313" key="4">
    <source>
        <dbReference type="Proteomes" id="UP000230233"/>
    </source>
</evidence>
<proteinExistence type="predicted"/>
<gene>
    <name evidence="3" type="primary">Cnig_chr_X.g26697</name>
    <name evidence="3" type="ORF">B9Z55_026697</name>
</gene>
<dbReference type="STRING" id="1611254.A0A2G5T4L0"/>